<gene>
    <name evidence="2" type="ORF">AVDCRST_MAG46-3104</name>
</gene>
<evidence type="ECO:0000256" key="1">
    <source>
        <dbReference type="SAM" id="MobiDB-lite"/>
    </source>
</evidence>
<proteinExistence type="predicted"/>
<accession>A0A6J4MLF8</accession>
<dbReference type="EMBL" id="CADCUD010000215">
    <property type="protein sequence ID" value="CAA9358476.1"/>
    <property type="molecule type" value="Genomic_DNA"/>
</dbReference>
<sequence length="157" mass="17318">MLTVAAPAHADRMTVADEAGDTAAPGPDITSVSVRNLDRGVSVTLTFARDRPGEIFVGLQSRHHRPSIIFSSHRRTGPDDTDFFTRPDHPCHRLTSDWDRRAATMQLRLPARCLHDGNYGALRIVAVTEGHRGGEDVDFAPQDRNGDPAWSDWVPRG</sequence>
<organism evidence="2">
    <name type="scientific">uncultured Nocardioidaceae bacterium</name>
    <dbReference type="NCBI Taxonomy" id="253824"/>
    <lineage>
        <taxon>Bacteria</taxon>
        <taxon>Bacillati</taxon>
        <taxon>Actinomycetota</taxon>
        <taxon>Actinomycetes</taxon>
        <taxon>Propionibacteriales</taxon>
        <taxon>Nocardioidaceae</taxon>
        <taxon>environmental samples</taxon>
    </lineage>
</organism>
<protein>
    <submittedName>
        <fullName evidence="2">Uncharacterized protein</fullName>
    </submittedName>
</protein>
<reference evidence="2" key="1">
    <citation type="submission" date="2020-02" db="EMBL/GenBank/DDBJ databases">
        <authorList>
            <person name="Meier V. D."/>
        </authorList>
    </citation>
    <scope>NUCLEOTIDE SEQUENCE</scope>
    <source>
        <strain evidence="2">AVDCRST_MAG46</strain>
    </source>
</reference>
<dbReference type="AlphaFoldDB" id="A0A6J4MLF8"/>
<feature type="region of interest" description="Disordered" evidence="1">
    <location>
        <begin position="134"/>
        <end position="157"/>
    </location>
</feature>
<evidence type="ECO:0000313" key="2">
    <source>
        <dbReference type="EMBL" id="CAA9358476.1"/>
    </source>
</evidence>
<name>A0A6J4MLF8_9ACTN</name>